<comment type="caution">
    <text evidence="7">The sequence shown here is derived from an EMBL/GenBank/DDBJ whole genome shotgun (WGS) entry which is preliminary data.</text>
</comment>
<name>A0A371B753_9BRAD</name>
<protein>
    <submittedName>
        <fullName evidence="7">RNA polymerase sigma factor</fullName>
    </submittedName>
</protein>
<evidence type="ECO:0000256" key="2">
    <source>
        <dbReference type="ARBA" id="ARBA00023015"/>
    </source>
</evidence>
<dbReference type="Pfam" id="PF08281">
    <property type="entry name" value="Sigma70_r4_2"/>
    <property type="match status" value="1"/>
</dbReference>
<dbReference type="OrthoDB" id="9794372at2"/>
<proteinExistence type="inferred from homology"/>
<dbReference type="Pfam" id="PF04542">
    <property type="entry name" value="Sigma70_r2"/>
    <property type="match status" value="1"/>
</dbReference>
<keyword evidence="4" id="KW-0804">Transcription</keyword>
<evidence type="ECO:0000256" key="4">
    <source>
        <dbReference type="ARBA" id="ARBA00023163"/>
    </source>
</evidence>
<dbReference type="Gene3D" id="1.10.10.10">
    <property type="entry name" value="Winged helix-like DNA-binding domain superfamily/Winged helix DNA-binding domain"/>
    <property type="match status" value="1"/>
</dbReference>
<feature type="domain" description="RNA polymerase sigma-70 region 2" evidence="5">
    <location>
        <begin position="14"/>
        <end position="73"/>
    </location>
</feature>
<dbReference type="Proteomes" id="UP000263993">
    <property type="component" value="Unassembled WGS sequence"/>
</dbReference>
<sequence>MSALLNEVFLVQRNALMGAVFRIVRDRQTAEDLAQDAYLRARKAFEAGRIEHIEAFLHQTARNLAIDYLRRRKTRGELGAARPTETELSNIPADIPSLETELIERERLRTFQNAMTQLPDRVQTVLRFSRIEGWSNAQIAEHLGVSERTVFNDLKLALAHCRDSLARLESR</sequence>
<dbReference type="EMBL" id="QRGO01000001">
    <property type="protein sequence ID" value="RDV03410.1"/>
    <property type="molecule type" value="Genomic_DNA"/>
</dbReference>
<evidence type="ECO:0000313" key="8">
    <source>
        <dbReference type="Proteomes" id="UP000263993"/>
    </source>
</evidence>
<dbReference type="SUPFAM" id="SSF88946">
    <property type="entry name" value="Sigma2 domain of RNA polymerase sigma factors"/>
    <property type="match status" value="1"/>
</dbReference>
<evidence type="ECO:0000256" key="3">
    <source>
        <dbReference type="ARBA" id="ARBA00023082"/>
    </source>
</evidence>
<evidence type="ECO:0000256" key="1">
    <source>
        <dbReference type="ARBA" id="ARBA00010641"/>
    </source>
</evidence>
<dbReference type="InterPro" id="IPR014284">
    <property type="entry name" value="RNA_pol_sigma-70_dom"/>
</dbReference>
<comment type="similarity">
    <text evidence="1">Belongs to the sigma-70 factor family. ECF subfamily.</text>
</comment>
<gene>
    <name evidence="7" type="ORF">DXH78_01660</name>
</gene>
<dbReference type="GO" id="GO:0016987">
    <property type="term" value="F:sigma factor activity"/>
    <property type="evidence" value="ECO:0007669"/>
    <property type="project" value="UniProtKB-KW"/>
</dbReference>
<keyword evidence="3" id="KW-0731">Sigma factor</keyword>
<dbReference type="AlphaFoldDB" id="A0A371B753"/>
<dbReference type="InterPro" id="IPR013324">
    <property type="entry name" value="RNA_pol_sigma_r3/r4-like"/>
</dbReference>
<organism evidence="7 8">
    <name type="scientific">Undibacter mobilis</name>
    <dbReference type="NCBI Taxonomy" id="2292256"/>
    <lineage>
        <taxon>Bacteria</taxon>
        <taxon>Pseudomonadati</taxon>
        <taxon>Pseudomonadota</taxon>
        <taxon>Alphaproteobacteria</taxon>
        <taxon>Hyphomicrobiales</taxon>
        <taxon>Nitrobacteraceae</taxon>
        <taxon>Undibacter</taxon>
    </lineage>
</organism>
<dbReference type="InterPro" id="IPR013249">
    <property type="entry name" value="RNA_pol_sigma70_r4_t2"/>
</dbReference>
<dbReference type="Gene3D" id="1.10.1740.10">
    <property type="match status" value="1"/>
</dbReference>
<evidence type="ECO:0000259" key="5">
    <source>
        <dbReference type="Pfam" id="PF04542"/>
    </source>
</evidence>
<dbReference type="InterPro" id="IPR039425">
    <property type="entry name" value="RNA_pol_sigma-70-like"/>
</dbReference>
<dbReference type="NCBIfam" id="TIGR02937">
    <property type="entry name" value="sigma70-ECF"/>
    <property type="match status" value="1"/>
</dbReference>
<dbReference type="SUPFAM" id="SSF88659">
    <property type="entry name" value="Sigma3 and sigma4 domains of RNA polymerase sigma factors"/>
    <property type="match status" value="1"/>
</dbReference>
<dbReference type="InterPro" id="IPR007627">
    <property type="entry name" value="RNA_pol_sigma70_r2"/>
</dbReference>
<evidence type="ECO:0000259" key="6">
    <source>
        <dbReference type="Pfam" id="PF08281"/>
    </source>
</evidence>
<dbReference type="InterPro" id="IPR036388">
    <property type="entry name" value="WH-like_DNA-bd_sf"/>
</dbReference>
<keyword evidence="8" id="KW-1185">Reference proteome</keyword>
<dbReference type="GO" id="GO:0003677">
    <property type="term" value="F:DNA binding"/>
    <property type="evidence" value="ECO:0007669"/>
    <property type="project" value="InterPro"/>
</dbReference>
<accession>A0A371B753</accession>
<keyword evidence="2" id="KW-0805">Transcription regulation</keyword>
<dbReference type="RefSeq" id="WP_115515434.1">
    <property type="nucleotide sequence ID" value="NZ_QRGO01000001.1"/>
</dbReference>
<evidence type="ECO:0000313" key="7">
    <source>
        <dbReference type="EMBL" id="RDV03410.1"/>
    </source>
</evidence>
<reference evidence="8" key="1">
    <citation type="submission" date="2018-08" db="EMBL/GenBank/DDBJ databases">
        <authorList>
            <person name="Kim S.-J."/>
            <person name="Jung G.-Y."/>
        </authorList>
    </citation>
    <scope>NUCLEOTIDE SEQUENCE [LARGE SCALE GENOMIC DNA]</scope>
    <source>
        <strain evidence="8">GY_H</strain>
    </source>
</reference>
<dbReference type="PANTHER" id="PTHR43133:SF63">
    <property type="entry name" value="RNA POLYMERASE SIGMA FACTOR FECI-RELATED"/>
    <property type="match status" value="1"/>
</dbReference>
<feature type="domain" description="RNA polymerase sigma factor 70 region 4 type 2" evidence="6">
    <location>
        <begin position="110"/>
        <end position="161"/>
    </location>
</feature>
<dbReference type="PANTHER" id="PTHR43133">
    <property type="entry name" value="RNA POLYMERASE ECF-TYPE SIGMA FACTO"/>
    <property type="match status" value="1"/>
</dbReference>
<dbReference type="InterPro" id="IPR013325">
    <property type="entry name" value="RNA_pol_sigma_r2"/>
</dbReference>
<dbReference type="GO" id="GO:0006352">
    <property type="term" value="P:DNA-templated transcription initiation"/>
    <property type="evidence" value="ECO:0007669"/>
    <property type="project" value="InterPro"/>
</dbReference>